<keyword evidence="1" id="KW-0472">Membrane</keyword>
<dbReference type="KEGG" id="wci:WS105_1241"/>
<keyword evidence="3" id="KW-1185">Reference proteome</keyword>
<keyword evidence="1" id="KW-1133">Transmembrane helix</keyword>
<keyword evidence="1" id="KW-0812">Transmembrane</keyword>
<evidence type="ECO:0000313" key="2">
    <source>
        <dbReference type="EMBL" id="AIM63496.1"/>
    </source>
</evidence>
<gene>
    <name evidence="2" type="ORF">WS74_1247</name>
</gene>
<feature type="transmembrane region" description="Helical" evidence="1">
    <location>
        <begin position="37"/>
        <end position="70"/>
    </location>
</feature>
<name>A0A075U0S3_9LACO</name>
<reference evidence="3" key="2">
    <citation type="submission" date="2014-08" db="EMBL/GenBank/DDBJ databases">
        <title>Complete genome of Weissella ceti strain WS74 isolated from diseased rainbow trout in Brazil.</title>
        <authorList>
            <person name="Figueiredo H.C.P."/>
            <person name="Leal C.A.G."/>
            <person name="Pereira F.L."/>
            <person name="Soares S.C."/>
            <person name="Dorella F.A."/>
            <person name="Carvalho A.F."/>
            <person name="Azevedo V.A.C."/>
        </authorList>
    </citation>
    <scope>NUCLEOTIDE SEQUENCE [LARGE SCALE GENOMIC DNA]</scope>
    <source>
        <strain evidence="3">WS74</strain>
    </source>
</reference>
<proteinExistence type="predicted"/>
<sequence length="80" mass="8946">MTINIFILIFLAGLVFLSAKTDNSFNRLCRPFQTKLLILIGIGGFMLDLFQGTPFCAVIALIIVLIDVVYSIHQKRSISK</sequence>
<organism evidence="2 3">
    <name type="scientific">Weissella ceti</name>
    <dbReference type="NCBI Taxonomy" id="759620"/>
    <lineage>
        <taxon>Bacteria</taxon>
        <taxon>Bacillati</taxon>
        <taxon>Bacillota</taxon>
        <taxon>Bacilli</taxon>
        <taxon>Lactobacillales</taxon>
        <taxon>Lactobacillaceae</taxon>
        <taxon>Weissella</taxon>
    </lineage>
</organism>
<protein>
    <submittedName>
        <fullName evidence="2">Uncharacterized protein</fullName>
    </submittedName>
</protein>
<evidence type="ECO:0000313" key="3">
    <source>
        <dbReference type="Proteomes" id="UP000029079"/>
    </source>
</evidence>
<evidence type="ECO:0000256" key="1">
    <source>
        <dbReference type="SAM" id="Phobius"/>
    </source>
</evidence>
<dbReference type="EMBL" id="CP009223">
    <property type="protein sequence ID" value="AIM63496.1"/>
    <property type="molecule type" value="Genomic_DNA"/>
</dbReference>
<dbReference type="KEGG" id="wce:WS08_1178"/>
<reference evidence="2 3" key="1">
    <citation type="journal article" date="2014" name="Genome Announc.">
        <title>Complete Genome Sequences of Fish Pathogenic Weissella ceti Strains WS74 and WS105.</title>
        <authorList>
            <person name="Figueiredo H.C."/>
            <person name="Leal C.A."/>
            <person name="Dorella F.A."/>
            <person name="Carvalho A.F."/>
            <person name="Soares S.C."/>
            <person name="Pereira F.L."/>
            <person name="Azevedo V.A."/>
        </authorList>
    </citation>
    <scope>NUCLEOTIDE SEQUENCE [LARGE SCALE GENOMIC DNA]</scope>
    <source>
        <strain evidence="2 3">WS74</strain>
    </source>
</reference>
<dbReference type="STRING" id="759620.WS105_1241"/>
<dbReference type="KEGG" id="wct:WS74_1247"/>
<accession>A0A075U0S3</accession>
<dbReference type="AlphaFoldDB" id="A0A075U0S3"/>
<dbReference type="Proteomes" id="UP000029079">
    <property type="component" value="Chromosome"/>
</dbReference>